<protein>
    <submittedName>
        <fullName evidence="2">Unnamed protein product</fullName>
    </submittedName>
</protein>
<dbReference type="OrthoDB" id="10637560at2759"/>
<sequence length="117" mass="12557">MSSLLGSSDDEEAEDQNACHDVSDSDYVSDGIGVMASDTDDDLNQMGADEDPVVYGIDSGDEPAEDDIVDEDQSSSDDEGNVEDTTIEKEESEEETLDATSLDQLPNVILQSNFLSL</sequence>
<dbReference type="AlphaFoldDB" id="A0A9W6Y8G2"/>
<organism evidence="2 3">
    <name type="scientific">Phytophthora fragariaefolia</name>
    <dbReference type="NCBI Taxonomy" id="1490495"/>
    <lineage>
        <taxon>Eukaryota</taxon>
        <taxon>Sar</taxon>
        <taxon>Stramenopiles</taxon>
        <taxon>Oomycota</taxon>
        <taxon>Peronosporomycetes</taxon>
        <taxon>Peronosporales</taxon>
        <taxon>Peronosporaceae</taxon>
        <taxon>Phytophthora</taxon>
    </lineage>
</organism>
<comment type="caution">
    <text evidence="2">The sequence shown here is derived from an EMBL/GenBank/DDBJ whole genome shotgun (WGS) entry which is preliminary data.</text>
</comment>
<feature type="compositionally biased region" description="Acidic residues" evidence="1">
    <location>
        <begin position="38"/>
        <end position="52"/>
    </location>
</feature>
<keyword evidence="3" id="KW-1185">Reference proteome</keyword>
<evidence type="ECO:0000313" key="3">
    <source>
        <dbReference type="Proteomes" id="UP001165121"/>
    </source>
</evidence>
<feature type="compositionally biased region" description="Acidic residues" evidence="1">
    <location>
        <begin position="59"/>
        <end position="82"/>
    </location>
</feature>
<feature type="region of interest" description="Disordered" evidence="1">
    <location>
        <begin position="1"/>
        <end position="101"/>
    </location>
</feature>
<proteinExistence type="predicted"/>
<dbReference type="Proteomes" id="UP001165121">
    <property type="component" value="Unassembled WGS sequence"/>
</dbReference>
<accession>A0A9W6Y8G2</accession>
<dbReference type="EMBL" id="BSXT01003869">
    <property type="protein sequence ID" value="GMF55880.1"/>
    <property type="molecule type" value="Genomic_DNA"/>
</dbReference>
<gene>
    <name evidence="2" type="ORF">Pfra01_002360200</name>
</gene>
<evidence type="ECO:0000256" key="1">
    <source>
        <dbReference type="SAM" id="MobiDB-lite"/>
    </source>
</evidence>
<evidence type="ECO:0000313" key="2">
    <source>
        <dbReference type="EMBL" id="GMF55880.1"/>
    </source>
</evidence>
<reference evidence="2" key="1">
    <citation type="submission" date="2023-04" db="EMBL/GenBank/DDBJ databases">
        <title>Phytophthora fragariaefolia NBRC 109709.</title>
        <authorList>
            <person name="Ichikawa N."/>
            <person name="Sato H."/>
            <person name="Tonouchi N."/>
        </authorList>
    </citation>
    <scope>NUCLEOTIDE SEQUENCE</scope>
    <source>
        <strain evidence="2">NBRC 109709</strain>
    </source>
</reference>
<name>A0A9W6Y8G2_9STRA</name>